<dbReference type="RefSeq" id="WP_033997684.1">
    <property type="nucleotide sequence ID" value="NZ_LFXS01000053.1"/>
</dbReference>
<dbReference type="Proteomes" id="UP000276985">
    <property type="component" value="Unassembled WGS sequence"/>
</dbReference>
<proteinExistence type="predicted"/>
<evidence type="ECO:0000313" key="2">
    <source>
        <dbReference type="EMBL" id="RTS52393.1"/>
    </source>
</evidence>
<feature type="signal peptide" evidence="1">
    <location>
        <begin position="1"/>
        <end position="28"/>
    </location>
</feature>
<accession>A0ABD7KAI7</accession>
<sequence>MSVARRLPSPLPAVLAVLAALAATVVQAEDTPCASPAECNARGTQAYQQGRYPQALEAFEWQLRLAERLQQGEAAQEQALNNLMLANLKAGHAGRARAWLALALARGYSGPATRFNLEQVASQVDYPALQGLAGHYLRYAGQAEWENLKIEPVKGGYQASFALMRIGNPEKLMEYGPAAVGELSGRLEGKGALYRLRSEGLGAGCSLQVLHEGIDLRVIESLGGACQGYGGMGIAAAGGWLKIASQAKGG</sequence>
<organism evidence="2 3">
    <name type="scientific">Pseudomonas aeruginosa</name>
    <dbReference type="NCBI Taxonomy" id="287"/>
    <lineage>
        <taxon>Bacteria</taxon>
        <taxon>Pseudomonadati</taxon>
        <taxon>Pseudomonadota</taxon>
        <taxon>Gammaproteobacteria</taxon>
        <taxon>Pseudomonadales</taxon>
        <taxon>Pseudomonadaceae</taxon>
        <taxon>Pseudomonas</taxon>
    </lineage>
</organism>
<gene>
    <name evidence="2" type="ORF">DY940_00850</name>
</gene>
<keyword evidence="1" id="KW-0732">Signal</keyword>
<dbReference type="AlphaFoldDB" id="A0ABD7KAI7"/>
<evidence type="ECO:0000256" key="1">
    <source>
        <dbReference type="SAM" id="SignalP"/>
    </source>
</evidence>
<feature type="chain" id="PRO_5044795780" description="Tetratricopeptide repeat protein" evidence="1">
    <location>
        <begin position="29"/>
        <end position="250"/>
    </location>
</feature>
<name>A0ABD7KAI7_PSEAI</name>
<reference evidence="2 3" key="1">
    <citation type="submission" date="2018-12" db="EMBL/GenBank/DDBJ databases">
        <title>Pseudomonas aeruginosa Diversity Panel.</title>
        <authorList>
            <person name="Snesrud E."/>
            <person name="Mcgann P."/>
        </authorList>
    </citation>
    <scope>NUCLEOTIDE SEQUENCE [LARGE SCALE GENOMIC DNA]</scope>
    <source>
        <strain evidence="2 3">MRSN6241</strain>
    </source>
</reference>
<dbReference type="InterPro" id="IPR011990">
    <property type="entry name" value="TPR-like_helical_dom_sf"/>
</dbReference>
<protein>
    <recommendedName>
        <fullName evidence="4">Tetratricopeptide repeat protein</fullName>
    </recommendedName>
</protein>
<evidence type="ECO:0000313" key="3">
    <source>
        <dbReference type="Proteomes" id="UP000276985"/>
    </source>
</evidence>
<evidence type="ECO:0008006" key="4">
    <source>
        <dbReference type="Google" id="ProtNLM"/>
    </source>
</evidence>
<dbReference type="Gene3D" id="1.25.40.10">
    <property type="entry name" value="Tetratricopeptide repeat domain"/>
    <property type="match status" value="1"/>
</dbReference>
<dbReference type="EMBL" id="RXTL01000003">
    <property type="protein sequence ID" value="RTS52393.1"/>
    <property type="molecule type" value="Genomic_DNA"/>
</dbReference>
<comment type="caution">
    <text evidence="2">The sequence shown here is derived from an EMBL/GenBank/DDBJ whole genome shotgun (WGS) entry which is preliminary data.</text>
</comment>
<dbReference type="SUPFAM" id="SSF48452">
    <property type="entry name" value="TPR-like"/>
    <property type="match status" value="1"/>
</dbReference>